<accession>R0IDP0</accession>
<organism evidence="3 4">
    <name type="scientific">Exserohilum turcicum (strain 28A)</name>
    <name type="common">Northern leaf blight fungus</name>
    <name type="synonym">Setosphaeria turcica</name>
    <dbReference type="NCBI Taxonomy" id="671987"/>
    <lineage>
        <taxon>Eukaryota</taxon>
        <taxon>Fungi</taxon>
        <taxon>Dikarya</taxon>
        <taxon>Ascomycota</taxon>
        <taxon>Pezizomycotina</taxon>
        <taxon>Dothideomycetes</taxon>
        <taxon>Pleosporomycetidae</taxon>
        <taxon>Pleosporales</taxon>
        <taxon>Pleosporineae</taxon>
        <taxon>Pleosporaceae</taxon>
        <taxon>Exserohilum</taxon>
    </lineage>
</organism>
<sequence length="139" mass="14640">MVRLLLLLLLLAAPALPLPLRLPPAGGCAFPVGGLDVNSHLPRSYSPRPASPGAFPDLLPVLSLVSPALPPCRDSATSQSYHYTLLAGTFSDPSVQQRASPPPNPQPQKISLANSRDSSARHSPINMLPSTRCRLPAAP</sequence>
<protein>
    <submittedName>
        <fullName evidence="3">Uncharacterized protein</fullName>
    </submittedName>
</protein>
<evidence type="ECO:0000256" key="1">
    <source>
        <dbReference type="SAM" id="MobiDB-lite"/>
    </source>
</evidence>
<gene>
    <name evidence="3" type="ORF">SETTUDRAFT_33565</name>
</gene>
<dbReference type="GeneID" id="19403795"/>
<evidence type="ECO:0000313" key="3">
    <source>
        <dbReference type="EMBL" id="EOA83256.1"/>
    </source>
</evidence>
<feature type="signal peptide" evidence="2">
    <location>
        <begin position="1"/>
        <end position="17"/>
    </location>
</feature>
<dbReference type="AlphaFoldDB" id="R0IDP0"/>
<keyword evidence="2" id="KW-0732">Signal</keyword>
<feature type="compositionally biased region" description="Polar residues" evidence="1">
    <location>
        <begin position="107"/>
        <end position="117"/>
    </location>
</feature>
<dbReference type="EMBL" id="KB908833">
    <property type="protein sequence ID" value="EOA83256.1"/>
    <property type="molecule type" value="Genomic_DNA"/>
</dbReference>
<keyword evidence="4" id="KW-1185">Reference proteome</keyword>
<evidence type="ECO:0000313" key="4">
    <source>
        <dbReference type="Proteomes" id="UP000016935"/>
    </source>
</evidence>
<dbReference type="Proteomes" id="UP000016935">
    <property type="component" value="Unassembled WGS sequence"/>
</dbReference>
<reference evidence="3 4" key="1">
    <citation type="journal article" date="2012" name="PLoS Pathog.">
        <title>Diverse lifestyles and strategies of plant pathogenesis encoded in the genomes of eighteen Dothideomycetes fungi.</title>
        <authorList>
            <person name="Ohm R.A."/>
            <person name="Feau N."/>
            <person name="Henrissat B."/>
            <person name="Schoch C.L."/>
            <person name="Horwitz B.A."/>
            <person name="Barry K.W."/>
            <person name="Condon B.J."/>
            <person name="Copeland A.C."/>
            <person name="Dhillon B."/>
            <person name="Glaser F."/>
            <person name="Hesse C.N."/>
            <person name="Kosti I."/>
            <person name="LaButti K."/>
            <person name="Lindquist E.A."/>
            <person name="Lucas S."/>
            <person name="Salamov A.A."/>
            <person name="Bradshaw R.E."/>
            <person name="Ciuffetti L."/>
            <person name="Hamelin R.C."/>
            <person name="Kema G.H.J."/>
            <person name="Lawrence C."/>
            <person name="Scott J.A."/>
            <person name="Spatafora J.W."/>
            <person name="Turgeon B.G."/>
            <person name="de Wit P.J.G.M."/>
            <person name="Zhong S."/>
            <person name="Goodwin S.B."/>
            <person name="Grigoriev I.V."/>
        </authorList>
    </citation>
    <scope>NUCLEOTIDE SEQUENCE [LARGE SCALE GENOMIC DNA]</scope>
    <source>
        <strain evidence="4">28A</strain>
    </source>
</reference>
<evidence type="ECO:0000256" key="2">
    <source>
        <dbReference type="SAM" id="SignalP"/>
    </source>
</evidence>
<feature type="region of interest" description="Disordered" evidence="1">
    <location>
        <begin position="92"/>
        <end position="139"/>
    </location>
</feature>
<feature type="chain" id="PRO_5004342313" evidence="2">
    <location>
        <begin position="18"/>
        <end position="139"/>
    </location>
</feature>
<proteinExistence type="predicted"/>
<reference evidence="3 4" key="2">
    <citation type="journal article" date="2013" name="PLoS Genet.">
        <title>Comparative genome structure, secondary metabolite, and effector coding capacity across Cochliobolus pathogens.</title>
        <authorList>
            <person name="Condon B.J."/>
            <person name="Leng Y."/>
            <person name="Wu D."/>
            <person name="Bushley K.E."/>
            <person name="Ohm R.A."/>
            <person name="Otillar R."/>
            <person name="Martin J."/>
            <person name="Schackwitz W."/>
            <person name="Grimwood J."/>
            <person name="MohdZainudin N."/>
            <person name="Xue C."/>
            <person name="Wang R."/>
            <person name="Manning V.A."/>
            <person name="Dhillon B."/>
            <person name="Tu Z.J."/>
            <person name="Steffenson B.J."/>
            <person name="Salamov A."/>
            <person name="Sun H."/>
            <person name="Lowry S."/>
            <person name="LaButti K."/>
            <person name="Han J."/>
            <person name="Copeland A."/>
            <person name="Lindquist E."/>
            <person name="Barry K."/>
            <person name="Schmutz J."/>
            <person name="Baker S.E."/>
            <person name="Ciuffetti L.M."/>
            <person name="Grigoriev I.V."/>
            <person name="Zhong S."/>
            <person name="Turgeon B.G."/>
        </authorList>
    </citation>
    <scope>NUCLEOTIDE SEQUENCE [LARGE SCALE GENOMIC DNA]</scope>
    <source>
        <strain evidence="4">28A</strain>
    </source>
</reference>
<name>R0IDP0_EXST2</name>
<dbReference type="HOGENOM" id="CLU_1846340_0_0_1"/>
<dbReference type="RefSeq" id="XP_008028805.1">
    <property type="nucleotide sequence ID" value="XM_008030614.1"/>
</dbReference>